<dbReference type="InterPro" id="IPR000706">
    <property type="entry name" value="AGPR_type-1"/>
</dbReference>
<evidence type="ECO:0000256" key="6">
    <source>
        <dbReference type="PROSITE-ProRule" id="PRU10010"/>
    </source>
</evidence>
<dbReference type="SUPFAM" id="SSF55347">
    <property type="entry name" value="Glyceraldehyde-3-phosphate dehydrogenase-like, C-terminal domain"/>
    <property type="match status" value="1"/>
</dbReference>
<dbReference type="RefSeq" id="WP_191071041.1">
    <property type="nucleotide sequence ID" value="NZ_JACRUO010000001.1"/>
</dbReference>
<evidence type="ECO:0000256" key="2">
    <source>
        <dbReference type="ARBA" id="ARBA00022605"/>
    </source>
</evidence>
<evidence type="ECO:0000256" key="3">
    <source>
        <dbReference type="ARBA" id="ARBA00022857"/>
    </source>
</evidence>
<feature type="active site" evidence="5 6">
    <location>
        <position position="157"/>
    </location>
</feature>
<evidence type="ECO:0000256" key="4">
    <source>
        <dbReference type="ARBA" id="ARBA00023002"/>
    </source>
</evidence>
<dbReference type="InterPro" id="IPR036291">
    <property type="entry name" value="NAD(P)-bd_dom_sf"/>
</dbReference>
<keyword evidence="1 5" id="KW-0055">Arginine biosynthesis</keyword>
<gene>
    <name evidence="5" type="primary">argC</name>
    <name evidence="8" type="ORF">H8R10_01725</name>
</gene>
<dbReference type="Gene3D" id="3.30.360.10">
    <property type="entry name" value="Dihydrodipicolinate Reductase, domain 2"/>
    <property type="match status" value="1"/>
</dbReference>
<comment type="similarity">
    <text evidence="5">Belongs to the NAGSA dehydrogenase family. Type 1 subfamily.</text>
</comment>
<dbReference type="Proteomes" id="UP000627538">
    <property type="component" value="Unassembled WGS sequence"/>
</dbReference>
<dbReference type="InterPro" id="IPR000534">
    <property type="entry name" value="Semialdehyde_DH_NAD-bd"/>
</dbReference>
<dbReference type="GO" id="GO:0005737">
    <property type="term" value="C:cytoplasm"/>
    <property type="evidence" value="ECO:0007669"/>
    <property type="project" value="UniProtKB-SubCell"/>
</dbReference>
<organism evidence="8 9">
    <name type="scientific">Nanchangia anserum</name>
    <dbReference type="NCBI Taxonomy" id="2692125"/>
    <lineage>
        <taxon>Bacteria</taxon>
        <taxon>Bacillati</taxon>
        <taxon>Actinomycetota</taxon>
        <taxon>Actinomycetes</taxon>
        <taxon>Actinomycetales</taxon>
        <taxon>Actinomycetaceae</taxon>
        <taxon>Nanchangia</taxon>
    </lineage>
</organism>
<keyword evidence="3 5" id="KW-0521">NADP</keyword>
<evidence type="ECO:0000313" key="9">
    <source>
        <dbReference type="Proteomes" id="UP000627538"/>
    </source>
</evidence>
<comment type="function">
    <text evidence="5">Catalyzes the NADPH-dependent reduction of N-acetyl-5-glutamyl phosphate to yield N-acetyl-L-glutamate 5-semialdehyde.</text>
</comment>
<comment type="subcellular location">
    <subcellularLocation>
        <location evidence="5">Cytoplasm</location>
    </subcellularLocation>
</comment>
<dbReference type="EMBL" id="JACRUO010000001">
    <property type="protein sequence ID" value="MBD3688956.1"/>
    <property type="molecule type" value="Genomic_DNA"/>
</dbReference>
<keyword evidence="2 5" id="KW-0028">Amino-acid biosynthesis</keyword>
<dbReference type="InterPro" id="IPR058924">
    <property type="entry name" value="AGPR_dimerisation_dom"/>
</dbReference>
<dbReference type="CDD" id="cd24148">
    <property type="entry name" value="AGPR_1_actinobacAGPR_like"/>
    <property type="match status" value="1"/>
</dbReference>
<feature type="domain" description="Semialdehyde dehydrogenase NAD-binding" evidence="7">
    <location>
        <begin position="4"/>
        <end position="138"/>
    </location>
</feature>
<dbReference type="SMART" id="SM00859">
    <property type="entry name" value="Semialdhyde_dh"/>
    <property type="match status" value="1"/>
</dbReference>
<proteinExistence type="inferred from homology"/>
<protein>
    <recommendedName>
        <fullName evidence="5">N-acetyl-gamma-glutamyl-phosphate reductase</fullName>
        <shortName evidence="5">AGPR</shortName>
        <ecNumber evidence="5">1.2.1.38</ecNumber>
    </recommendedName>
    <alternativeName>
        <fullName evidence="5">N-acetyl-glutamate semialdehyde dehydrogenase</fullName>
        <shortName evidence="5">NAGSA dehydrogenase</shortName>
    </alternativeName>
</protein>
<dbReference type="PROSITE" id="PS01224">
    <property type="entry name" value="ARGC"/>
    <property type="match status" value="1"/>
</dbReference>
<accession>A0A8I0KN66</accession>
<comment type="caution">
    <text evidence="8">The sequence shown here is derived from an EMBL/GenBank/DDBJ whole genome shotgun (WGS) entry which is preliminary data.</text>
</comment>
<dbReference type="GO" id="GO:0070401">
    <property type="term" value="F:NADP+ binding"/>
    <property type="evidence" value="ECO:0007669"/>
    <property type="project" value="InterPro"/>
</dbReference>
<dbReference type="Pfam" id="PF01118">
    <property type="entry name" value="Semialdhyde_dh"/>
    <property type="match status" value="1"/>
</dbReference>
<dbReference type="CDD" id="cd23934">
    <property type="entry name" value="AGPR_1_C"/>
    <property type="match status" value="1"/>
</dbReference>
<evidence type="ECO:0000256" key="5">
    <source>
        <dbReference type="HAMAP-Rule" id="MF_00150"/>
    </source>
</evidence>
<name>A0A8I0KN66_9ACTO</name>
<dbReference type="InterPro" id="IPR023013">
    <property type="entry name" value="AGPR_AS"/>
</dbReference>
<dbReference type="GO" id="GO:0006526">
    <property type="term" value="P:L-arginine biosynthetic process"/>
    <property type="evidence" value="ECO:0007669"/>
    <property type="project" value="UniProtKB-UniRule"/>
</dbReference>
<evidence type="ECO:0000259" key="7">
    <source>
        <dbReference type="SMART" id="SM00859"/>
    </source>
</evidence>
<keyword evidence="5" id="KW-0963">Cytoplasm</keyword>
<dbReference type="Pfam" id="PF22698">
    <property type="entry name" value="Semialdhyde_dhC_1"/>
    <property type="match status" value="1"/>
</dbReference>
<dbReference type="NCBIfam" id="TIGR01850">
    <property type="entry name" value="argC"/>
    <property type="match status" value="1"/>
</dbReference>
<comment type="pathway">
    <text evidence="5">Amino-acid biosynthesis; L-arginine biosynthesis; N(2)-acetyl-L-ornithine from L-glutamate: step 3/4.</text>
</comment>
<keyword evidence="4 5" id="KW-0560">Oxidoreductase</keyword>
<evidence type="ECO:0000256" key="1">
    <source>
        <dbReference type="ARBA" id="ARBA00022571"/>
    </source>
</evidence>
<keyword evidence="9" id="KW-1185">Reference proteome</keyword>
<dbReference type="HAMAP" id="MF_00150">
    <property type="entry name" value="ArgC_type1"/>
    <property type="match status" value="1"/>
</dbReference>
<dbReference type="UniPathway" id="UPA00068">
    <property type="reaction ID" value="UER00108"/>
</dbReference>
<dbReference type="GO" id="GO:0003942">
    <property type="term" value="F:N-acetyl-gamma-glutamyl-phosphate reductase activity"/>
    <property type="evidence" value="ECO:0007669"/>
    <property type="project" value="UniProtKB-UniRule"/>
</dbReference>
<dbReference type="GO" id="GO:0051287">
    <property type="term" value="F:NAD binding"/>
    <property type="evidence" value="ECO:0007669"/>
    <property type="project" value="InterPro"/>
</dbReference>
<dbReference type="AlphaFoldDB" id="A0A8I0KN66"/>
<dbReference type="EC" id="1.2.1.38" evidence="5"/>
<dbReference type="SUPFAM" id="SSF51735">
    <property type="entry name" value="NAD(P)-binding Rossmann-fold domains"/>
    <property type="match status" value="1"/>
</dbReference>
<evidence type="ECO:0000313" key="8">
    <source>
        <dbReference type="EMBL" id="MBD3688956.1"/>
    </source>
</evidence>
<sequence length="353" mass="36348">MTYRAAVVGASGYAGGEILRHLVAHPDIDPQMMCAATSVGRRVGEFHPHLPQVADRVLVEADPAKLAEMDVVFLALPHGASGEITAQIEEAGGTGVLIDCGADHRLTDAGEWERYYGSPHAGAWDYGMPELLHAGESAAQAARRTLATSRRIAVPGCNVTAVTLGIQPAVAAGLVDATALSATLAVGYSGAGKAMKPHLMASVALGSAQPYAVGGTHRHIPEIIQNLRIAGADDVAVTFTPVLVPFSRGILATIVAPLSEGVDEAALERAYACYDEESLIDVLPRGTWPTTGDVTGSGRCTLNYAIDSRAGTLVVVCAIDNLGKGTASAAVQSANIALGLPEYVGISIEGVAP</sequence>
<reference evidence="8 9" key="1">
    <citation type="submission" date="2020-08" db="EMBL/GenBank/DDBJ databases">
        <title>Winkia gen. nov., sp. nov., isolated from faeces of the Anser albifrons in China.</title>
        <authorList>
            <person name="Liu Q."/>
        </authorList>
    </citation>
    <scope>NUCLEOTIDE SEQUENCE [LARGE SCALE GENOMIC DNA]</scope>
    <source>
        <strain evidence="8 9">C62</strain>
    </source>
</reference>
<dbReference type="Gene3D" id="3.40.50.720">
    <property type="entry name" value="NAD(P)-binding Rossmann-like Domain"/>
    <property type="match status" value="1"/>
</dbReference>
<dbReference type="PANTHER" id="PTHR32338">
    <property type="entry name" value="N-ACETYL-GAMMA-GLUTAMYL-PHOSPHATE REDUCTASE, CHLOROPLASTIC-RELATED-RELATED"/>
    <property type="match status" value="1"/>
</dbReference>
<dbReference type="InterPro" id="IPR050085">
    <property type="entry name" value="AGPR"/>
</dbReference>
<comment type="catalytic activity">
    <reaction evidence="5">
        <text>N-acetyl-L-glutamate 5-semialdehyde + phosphate + NADP(+) = N-acetyl-L-glutamyl 5-phosphate + NADPH + H(+)</text>
        <dbReference type="Rhea" id="RHEA:21588"/>
        <dbReference type="ChEBI" id="CHEBI:15378"/>
        <dbReference type="ChEBI" id="CHEBI:29123"/>
        <dbReference type="ChEBI" id="CHEBI:43474"/>
        <dbReference type="ChEBI" id="CHEBI:57783"/>
        <dbReference type="ChEBI" id="CHEBI:57936"/>
        <dbReference type="ChEBI" id="CHEBI:58349"/>
        <dbReference type="EC" id="1.2.1.38"/>
    </reaction>
</comment>
<dbReference type="PANTHER" id="PTHR32338:SF10">
    <property type="entry name" value="N-ACETYL-GAMMA-GLUTAMYL-PHOSPHATE REDUCTASE, CHLOROPLASTIC-RELATED"/>
    <property type="match status" value="1"/>
</dbReference>